<keyword evidence="3 6" id="KW-0812">Transmembrane</keyword>
<dbReference type="InterPro" id="IPR023408">
    <property type="entry name" value="MscS_beta-dom_sf"/>
</dbReference>
<dbReference type="InterPro" id="IPR011014">
    <property type="entry name" value="MscS_channel_TM-2"/>
</dbReference>
<feature type="transmembrane region" description="Helical" evidence="6">
    <location>
        <begin position="20"/>
        <end position="40"/>
    </location>
</feature>
<feature type="transmembrane region" description="Helical" evidence="6">
    <location>
        <begin position="143"/>
        <end position="164"/>
    </location>
</feature>
<organism evidence="8 9">
    <name type="scientific">Rufibacter glacialis</name>
    <dbReference type="NCBI Taxonomy" id="1259555"/>
    <lineage>
        <taxon>Bacteria</taxon>
        <taxon>Pseudomonadati</taxon>
        <taxon>Bacteroidota</taxon>
        <taxon>Cytophagia</taxon>
        <taxon>Cytophagales</taxon>
        <taxon>Hymenobacteraceae</taxon>
        <taxon>Rufibacter</taxon>
    </lineage>
</organism>
<dbReference type="RefSeq" id="WP_225840681.1">
    <property type="nucleotide sequence ID" value="NZ_BMMG01000002.1"/>
</dbReference>
<keyword evidence="4 6" id="KW-1133">Transmembrane helix</keyword>
<feature type="transmembrane region" description="Helical" evidence="6">
    <location>
        <begin position="96"/>
        <end position="116"/>
    </location>
</feature>
<dbReference type="SUPFAM" id="SSF82861">
    <property type="entry name" value="Mechanosensitive channel protein MscS (YggB), transmembrane region"/>
    <property type="match status" value="1"/>
</dbReference>
<dbReference type="InterPro" id="IPR006685">
    <property type="entry name" value="MscS_channel_2nd"/>
</dbReference>
<evidence type="ECO:0000256" key="2">
    <source>
        <dbReference type="ARBA" id="ARBA00008017"/>
    </source>
</evidence>
<dbReference type="InterPro" id="IPR010920">
    <property type="entry name" value="LSM_dom_sf"/>
</dbReference>
<feature type="transmembrane region" description="Helical" evidence="6">
    <location>
        <begin position="170"/>
        <end position="189"/>
    </location>
</feature>
<keyword evidence="5 6" id="KW-0472">Membrane</keyword>
<accession>A0ABV4RCT7</accession>
<evidence type="ECO:0000313" key="8">
    <source>
        <dbReference type="EMBL" id="MFA1769790.1"/>
    </source>
</evidence>
<dbReference type="Proteomes" id="UP001570846">
    <property type="component" value="Unassembled WGS sequence"/>
</dbReference>
<evidence type="ECO:0000256" key="1">
    <source>
        <dbReference type="ARBA" id="ARBA00004141"/>
    </source>
</evidence>
<comment type="subcellular location">
    <subcellularLocation>
        <location evidence="1">Membrane</location>
        <topology evidence="1">Multi-pass membrane protein</topology>
    </subcellularLocation>
</comment>
<dbReference type="EMBL" id="JBGOGF010000001">
    <property type="protein sequence ID" value="MFA1769790.1"/>
    <property type="molecule type" value="Genomic_DNA"/>
</dbReference>
<dbReference type="Gene3D" id="2.30.30.60">
    <property type="match status" value="1"/>
</dbReference>
<dbReference type="Gene3D" id="1.10.287.1260">
    <property type="match status" value="1"/>
</dbReference>
<dbReference type="SUPFAM" id="SSF50182">
    <property type="entry name" value="Sm-like ribonucleoproteins"/>
    <property type="match status" value="1"/>
</dbReference>
<evidence type="ECO:0000256" key="4">
    <source>
        <dbReference type="ARBA" id="ARBA00022989"/>
    </source>
</evidence>
<comment type="similarity">
    <text evidence="2">Belongs to the MscS (TC 1.A.23) family.</text>
</comment>
<evidence type="ECO:0000259" key="7">
    <source>
        <dbReference type="Pfam" id="PF00924"/>
    </source>
</evidence>
<dbReference type="PANTHER" id="PTHR30566:SF25">
    <property type="entry name" value="INNER MEMBRANE PROTEIN"/>
    <property type="match status" value="1"/>
</dbReference>
<protein>
    <submittedName>
        <fullName evidence="8">Mechanosensitive ion channel family protein</fullName>
    </submittedName>
</protein>
<evidence type="ECO:0000313" key="9">
    <source>
        <dbReference type="Proteomes" id="UP001570846"/>
    </source>
</evidence>
<evidence type="ECO:0000256" key="6">
    <source>
        <dbReference type="SAM" id="Phobius"/>
    </source>
</evidence>
<evidence type="ECO:0000256" key="5">
    <source>
        <dbReference type="ARBA" id="ARBA00023136"/>
    </source>
</evidence>
<feature type="domain" description="Mechanosensitive ion channel MscS" evidence="7">
    <location>
        <begin position="192"/>
        <end position="258"/>
    </location>
</feature>
<evidence type="ECO:0000256" key="3">
    <source>
        <dbReference type="ARBA" id="ARBA00022692"/>
    </source>
</evidence>
<name>A0ABV4RCT7_9BACT</name>
<keyword evidence="9" id="KW-1185">Reference proteome</keyword>
<dbReference type="PANTHER" id="PTHR30566">
    <property type="entry name" value="YNAI-RELATED MECHANOSENSITIVE ION CHANNEL"/>
    <property type="match status" value="1"/>
</dbReference>
<gene>
    <name evidence="8" type="ORF">ACD591_00685</name>
</gene>
<dbReference type="Pfam" id="PF00924">
    <property type="entry name" value="MS_channel_2nd"/>
    <property type="match status" value="1"/>
</dbReference>
<reference evidence="8 9" key="1">
    <citation type="submission" date="2024-08" db="EMBL/GenBank/DDBJ databases">
        <authorList>
            <person name="Wei W."/>
        </authorList>
    </citation>
    <scope>NUCLEOTIDE SEQUENCE [LARGE SCALE GENOMIC DNA]</scope>
    <source>
        <strain evidence="8 9">XU2</strain>
    </source>
</reference>
<comment type="caution">
    <text evidence="8">The sequence shown here is derived from an EMBL/GenBank/DDBJ whole genome shotgun (WGS) entry which is preliminary data.</text>
</comment>
<proteinExistence type="inferred from homology"/>
<sequence length="364" mass="42010">MMEVLDTLTHFVEDHLPLFLQGLAVIVGALVLGHLIKWLVIRSVTIYNNRFPQYWLQGFLQHLPQPLGYLFPLLLLSGMLPLVPLRAEFFEVFRRIVEIALTCAFAWMLIGWVYVVQYRIRHKYQLDKADNFRERKLFTQLQFVKKIVIILIVFFTISLILMSFPTVRKIGTGLVTSAGIAGVILGFAAQKSLANLLAGMQIAFTQPIRIDDVLVVENEWGRVEEITLTYVVLRIWDQRRLILPLNYFIEKPFQNWTRTTTELLGSVFLFLDYTAPLDKLRAELNRILPENHLWDGRVAVLQVTDAKERTLEIRILVSAADSSSAFDLRCWVRERLISYVQEHYPHCLPITRTTMPGTDTAPAI</sequence>